<evidence type="ECO:0000256" key="19">
    <source>
        <dbReference type="ARBA" id="ARBA00023295"/>
    </source>
</evidence>
<keyword evidence="9" id="KW-0285">Flavoprotein</keyword>
<dbReference type="GO" id="GO:0046576">
    <property type="term" value="F:rhamnogalacturonan alpha-L-rhamnopyranosyl-(1-&gt;4)-alpha-D-galactopyranosyluronide lyase activity"/>
    <property type="evidence" value="ECO:0007669"/>
    <property type="project" value="UniProtKB-ARBA"/>
</dbReference>
<feature type="region of interest" description="Disordered" evidence="23">
    <location>
        <begin position="210"/>
        <end position="280"/>
    </location>
</feature>
<keyword evidence="10 22" id="KW-0378">Hydrolase</keyword>
<evidence type="ECO:0000256" key="9">
    <source>
        <dbReference type="ARBA" id="ARBA00022630"/>
    </source>
</evidence>
<comment type="similarity">
    <text evidence="3">Belongs to the IST1 family.</text>
</comment>
<keyword evidence="11" id="KW-0274">FAD</keyword>
<dbReference type="PANTHER" id="PTHR31736">
    <property type="match status" value="1"/>
</dbReference>
<dbReference type="EC" id="1.18.1.6" evidence="6"/>
<feature type="compositionally biased region" description="Basic and acidic residues" evidence="23">
    <location>
        <begin position="226"/>
        <end position="244"/>
    </location>
</feature>
<dbReference type="SMART" id="SM00710">
    <property type="entry name" value="PbH1"/>
    <property type="match status" value="10"/>
</dbReference>
<dbReference type="Gene3D" id="3.50.50.60">
    <property type="entry name" value="FAD/NAD(P)-binding domain"/>
    <property type="match status" value="1"/>
</dbReference>
<dbReference type="InterPro" id="IPR012334">
    <property type="entry name" value="Pectin_lyas_fold"/>
</dbReference>
<sequence>MFDGFLGRGFAPKGKPLIKLTKNRIDVLRRKRNATIKFLKRDLADLIINGHDYNAFSRAGGLLDELRYLWSLDFVEQTCDFVYKQLSTMQKTPECPEDCREAISSLMFAASGFSELPELRELRQMFHEKYTDSLALFVNQELVENMSSKPFSMEKKVKLMEDVALEFSIRWDSKDFEKRIVRQNSISVMETPKSTNDKYKPVDRNMALPKREEFEGSENGVSLNRKTAEASERRDPLFQSDKESYQNGLRGNQRGLTYKERSENVRHASRSESKDNKAERKEFYLHSKQNPAREKHQPIFNEGDTIVMKVNYGNLGQGNGHRPGVVDAHKKTEFVASERKEFYSQSKQEPSRERHQPIFNDGDTIVMKVKHENHVQGNGHKNGVVDLHKKIEVNASEKLKSSSSKRADKLVIGFKQESFFQGYKHEKNEEHAHQKVEDSTSRPPKPNSKSKRAESINPGSRHHNDRESKENAVLVGKSTEEDPSGDNVKGGEYEYDHANPARKVEERETERMKSPFYKSLPPPYVKKSIAKARHEKAEALDNPKARFDGEEGNHPDNGKNVYGAERRNGAGHHEVNDIDNASLKRRTNRRKHIVESGGDDHISSRRRENSRKGLQVLIDEDEKDSEEKMMDKLLMHYSKKPSSYEKDNVQEESKSRRTHLKKGESDEEMMIHQPARSRSLPAEQLAGPSEPAKTFARAASFQPERSSEAKHVHPKLPNYDDLAARFAELKGRYLARYMVSRYFSSASSRPLHVCIVGSGPAGFYTADKVLKAHEGAHVDIIDRLPTPFGLVRSGVAPDHPETKIAINQFSRVAQHERCSFIGNVKLGSDLSLSELRDLYHVVVLAYGAESDKDLGIPGESLSGIYSAREFVWWYNGHPDYSSLKPDLKTSDSAVILGQGNVALDVARILLRPTTELASTDIATHALSALKESSIRKVYLIGRRGPVQAALTAKELREVLGIKNLHIRIKQTDLSVTPADEEEMKTSRARKRIYELLSKAAAAAKTSEADPDQRELHFVFFRQPDQFLESDERKGHVSGVNLQKTILESVGTGKQIAVGTGEFEDLNCSMVLKAIGYKSVPVNGLPFDHKKGVVPNVKGRVVSHTSGDISQTEPGLYVCGWLKRGPVGIIATNLYCAEETVGSISEDIEEGVWKSSKAGSKGLMQLLEKRKVKKAFQEAWKGLCEDETPNGSALVIRKNETYTLQPSTFRGPCVSSNIHIQIDGKLEGPRKPIYWKNKENRSWLGFKDVEGLVINGSGVLNPHGEAWWKSVSLTKRPTTISFASCMDIVYNGLHHINSPRNHISIYGCTNATLSNLDISAPEDSPNTDGINICLSHRIQILDSSIQTGDDCVAITGGRGGSSDINITGVACGPGHGISIGSLGKDNERDDIVENVNVRSCSFTGTQNGARIKTWNESGVKVDNITFRYFEGTSSSEIPIKLDCDETENCHNITMEHINITSPTPGKNLTAYCKFADGLELLFSVILIASYHLQHGDAHVNLSIKDFLSDAKNTTAAHSQAFKEAWNALCEANVNGTTTSLVINANETYIVQPQLFQGPCASRNIHIQIDGKLEAPKMVREWGNYESKCWLCFTNVKGLVLNGSGILHPHGEAWWSSIEHSHRPRAMTAVKVSNVTFRYFTGTCANDIAIKLDCDEYGNGRMILTMKDFISNSNSTNVDHSQAFQNAWRALCGGKGGSASFVIQAHETYTIQPQLLEGPCMPRNIHIQIDGTIEAPKMANDWGRNKLDCWLCFEKVTGLVLTGSGVLNTHGERWWSSVALQSRPVAVRFFGCQNILYNGLTQINSPRNHITILDSNNATLSNLHLIAPASSPNTDGIDISHSQNINIMSSTIKTGDDCVAIKRNSYNINVTYVTCGPGHGISIGSLGEGGASEVVQNVNVRHCTFTGTQNGARIKTWPGGQGFVKNILYEDITLINANFPIIIDQQYRDNAGQYKQSAGATAVKVSDVTFRSFTGTCAAPIAIKLDCDPNTGCDNIVMEQINIASSSPKTPLTSYCKFAHVVSRFVSIPITCSFHTEDSQPASLNPQPSAPYAISPTTPHTQPHAPTTQPPLFFRFYTNFKAFLGRLGRNC</sequence>
<dbReference type="InterPro" id="IPR006626">
    <property type="entry name" value="PbH1"/>
</dbReference>
<protein>
    <recommendedName>
        <fullName evidence="7">NADPH:adrenodoxin oxidoreductase, mitochondrial</fullName>
        <ecNumber evidence="6">1.18.1.6</ecNumber>
    </recommendedName>
</protein>
<evidence type="ECO:0000256" key="12">
    <source>
        <dbReference type="ARBA" id="ARBA00022857"/>
    </source>
</evidence>
<dbReference type="Proteomes" id="UP000516314">
    <property type="component" value="Chromosome 4"/>
</dbReference>
<feature type="compositionally biased region" description="Basic and acidic residues" evidence="23">
    <location>
        <begin position="489"/>
        <end position="513"/>
    </location>
</feature>
<evidence type="ECO:0000256" key="15">
    <source>
        <dbReference type="ARBA" id="ARBA00023002"/>
    </source>
</evidence>
<dbReference type="PRINTS" id="PR00419">
    <property type="entry name" value="ADXRDTASE"/>
</dbReference>
<keyword evidence="13" id="KW-0809">Transit peptide</keyword>
<accession>A0A7G2F2M8</accession>
<evidence type="ECO:0000313" key="25">
    <source>
        <dbReference type="Proteomes" id="UP000516314"/>
    </source>
</evidence>
<feature type="region of interest" description="Disordered" evidence="23">
    <location>
        <begin position="2037"/>
        <end position="2068"/>
    </location>
</feature>
<keyword evidence="17" id="KW-1015">Disulfide bond</keyword>
<evidence type="ECO:0000256" key="13">
    <source>
        <dbReference type="ARBA" id="ARBA00022946"/>
    </source>
</evidence>
<evidence type="ECO:0000256" key="20">
    <source>
        <dbReference type="ARBA" id="ARBA00048933"/>
    </source>
</evidence>
<dbReference type="FunFam" id="3.50.50.60:FF:000036">
    <property type="entry name" value="NADPH:adrenodoxin oxidoreductase, mitochondrial"/>
    <property type="match status" value="1"/>
</dbReference>
<comment type="similarity">
    <text evidence="5 22">Belongs to the glycosyl hydrolase 28 family.</text>
</comment>
<evidence type="ECO:0000256" key="7">
    <source>
        <dbReference type="ARBA" id="ARBA00016287"/>
    </source>
</evidence>
<organism evidence="24 25">
    <name type="scientific">Arabidopsis thaliana</name>
    <name type="common">Mouse-ear cress</name>
    <dbReference type="NCBI Taxonomy" id="3702"/>
    <lineage>
        <taxon>Eukaryota</taxon>
        <taxon>Viridiplantae</taxon>
        <taxon>Streptophyta</taxon>
        <taxon>Embryophyta</taxon>
        <taxon>Tracheophyta</taxon>
        <taxon>Spermatophyta</taxon>
        <taxon>Magnoliopsida</taxon>
        <taxon>eudicotyledons</taxon>
        <taxon>Gunneridae</taxon>
        <taxon>Pentapetalae</taxon>
        <taxon>rosids</taxon>
        <taxon>malvids</taxon>
        <taxon>Brassicales</taxon>
        <taxon>Brassicaceae</taxon>
        <taxon>Camelineae</taxon>
        <taxon>Arabidopsis</taxon>
    </lineage>
</organism>
<reference evidence="24 25" key="1">
    <citation type="submission" date="2020-09" db="EMBL/GenBank/DDBJ databases">
        <authorList>
            <person name="Ashkenazy H."/>
        </authorList>
    </citation>
    <scope>NUCLEOTIDE SEQUENCE [LARGE SCALE GENOMIC DNA]</scope>
    <source>
        <strain evidence="25">cv. Cdm-0</strain>
    </source>
</reference>
<keyword evidence="12" id="KW-0521">NADP</keyword>
<evidence type="ECO:0000256" key="1">
    <source>
        <dbReference type="ARBA" id="ARBA00001974"/>
    </source>
</evidence>
<gene>
    <name evidence="24" type="ORF">AT9943_LOCUS17308</name>
</gene>
<evidence type="ECO:0000256" key="21">
    <source>
        <dbReference type="PROSITE-ProRule" id="PRU10052"/>
    </source>
</evidence>
<dbReference type="InterPro" id="IPR042277">
    <property type="entry name" value="IST1-like"/>
</dbReference>
<comment type="subcellular location">
    <subcellularLocation>
        <location evidence="2">Mitochondrion</location>
    </subcellularLocation>
</comment>
<keyword evidence="18" id="KW-0325">Glycoprotein</keyword>
<keyword evidence="8" id="KW-0813">Transport</keyword>
<dbReference type="GO" id="GO:0005975">
    <property type="term" value="P:carbohydrate metabolic process"/>
    <property type="evidence" value="ECO:0007669"/>
    <property type="project" value="InterPro"/>
</dbReference>
<proteinExistence type="inferred from homology"/>
<dbReference type="Gene3D" id="2.160.20.10">
    <property type="entry name" value="Single-stranded right-handed beta-helix, Pectin lyase-like"/>
    <property type="match status" value="3"/>
</dbReference>
<dbReference type="PROSITE" id="PS00502">
    <property type="entry name" value="POLYGALACTURONASE"/>
    <property type="match status" value="1"/>
</dbReference>
<feature type="active site" evidence="21">
    <location>
        <position position="1374"/>
    </location>
</feature>
<comment type="catalytic activity">
    <reaction evidence="20">
        <text>2 reduced [adrenodoxin] + NADP(+) + H(+) = 2 oxidized [adrenodoxin] + NADPH</text>
        <dbReference type="Rhea" id="RHEA:42312"/>
        <dbReference type="Rhea" id="RHEA-COMP:9998"/>
        <dbReference type="Rhea" id="RHEA-COMP:9999"/>
        <dbReference type="ChEBI" id="CHEBI:15378"/>
        <dbReference type="ChEBI" id="CHEBI:33737"/>
        <dbReference type="ChEBI" id="CHEBI:33738"/>
        <dbReference type="ChEBI" id="CHEBI:57783"/>
        <dbReference type="ChEBI" id="CHEBI:58349"/>
        <dbReference type="EC" id="1.18.1.6"/>
    </reaction>
</comment>
<comment type="cofactor">
    <cofactor evidence="1">
        <name>FAD</name>
        <dbReference type="ChEBI" id="CHEBI:57692"/>
    </cofactor>
</comment>
<evidence type="ECO:0000256" key="5">
    <source>
        <dbReference type="ARBA" id="ARBA00008834"/>
    </source>
</evidence>
<evidence type="ECO:0000256" key="14">
    <source>
        <dbReference type="ARBA" id="ARBA00022982"/>
    </source>
</evidence>
<dbReference type="GO" id="GO:0016491">
    <property type="term" value="F:oxidoreductase activity"/>
    <property type="evidence" value="ECO:0007669"/>
    <property type="project" value="UniProtKB-KW"/>
</dbReference>
<dbReference type="PANTHER" id="PTHR31736:SF19">
    <property type="entry name" value="PECTIN LYASE SUPERFAMILY PROTEIN-RELATED"/>
    <property type="match status" value="1"/>
</dbReference>
<dbReference type="GO" id="GO:0004650">
    <property type="term" value="F:polygalacturonase activity"/>
    <property type="evidence" value="ECO:0007669"/>
    <property type="project" value="InterPro"/>
</dbReference>
<feature type="region of interest" description="Disordered" evidence="23">
    <location>
        <begin position="427"/>
        <end position="687"/>
    </location>
</feature>
<comment type="similarity">
    <text evidence="4">Belongs to the ferredoxin--NADP reductase type 1 family.</text>
</comment>
<evidence type="ECO:0000256" key="23">
    <source>
        <dbReference type="SAM" id="MobiDB-lite"/>
    </source>
</evidence>
<feature type="compositionally biased region" description="Basic and acidic residues" evidence="23">
    <location>
        <begin position="598"/>
        <end position="611"/>
    </location>
</feature>
<dbReference type="EMBL" id="LR881469">
    <property type="protein sequence ID" value="CAD5329732.1"/>
    <property type="molecule type" value="Genomic_DNA"/>
</dbReference>
<evidence type="ECO:0000256" key="18">
    <source>
        <dbReference type="ARBA" id="ARBA00023180"/>
    </source>
</evidence>
<keyword evidence="19 22" id="KW-0326">Glycosidase</keyword>
<name>A0A7G2F2M8_ARATH</name>
<keyword evidence="15" id="KW-0560">Oxidoreductase</keyword>
<feature type="compositionally biased region" description="Low complexity" evidence="23">
    <location>
        <begin position="2054"/>
        <end position="2068"/>
    </location>
</feature>
<feature type="compositionally biased region" description="Basic and acidic residues" evidence="23">
    <location>
        <begin position="257"/>
        <end position="280"/>
    </location>
</feature>
<feature type="compositionally biased region" description="Basic and acidic residues" evidence="23">
    <location>
        <begin position="642"/>
        <end position="655"/>
    </location>
</feature>
<dbReference type="SUPFAM" id="SSF51126">
    <property type="entry name" value="Pectin lyase-like"/>
    <property type="match status" value="3"/>
</dbReference>
<dbReference type="InterPro" id="IPR000743">
    <property type="entry name" value="Glyco_hydro_28"/>
</dbReference>
<feature type="compositionally biased region" description="Basic residues" evidence="23">
    <location>
        <begin position="583"/>
        <end position="592"/>
    </location>
</feature>
<dbReference type="InterPro" id="IPR011050">
    <property type="entry name" value="Pectin_lyase_fold/virulence"/>
</dbReference>
<dbReference type="Pfam" id="PF03398">
    <property type="entry name" value="Ist1"/>
    <property type="match status" value="1"/>
</dbReference>
<evidence type="ECO:0000256" key="6">
    <source>
        <dbReference type="ARBA" id="ARBA00013219"/>
    </source>
</evidence>
<dbReference type="GO" id="GO:0005739">
    <property type="term" value="C:mitochondrion"/>
    <property type="evidence" value="ECO:0007669"/>
    <property type="project" value="UniProtKB-SubCell"/>
</dbReference>
<dbReference type="Gene3D" id="1.20.1260.60">
    <property type="entry name" value="Vacuolar protein sorting-associated protein Ist1"/>
    <property type="match status" value="1"/>
</dbReference>
<evidence type="ECO:0000313" key="24">
    <source>
        <dbReference type="EMBL" id="CAD5329732.1"/>
    </source>
</evidence>
<dbReference type="Pfam" id="PF00295">
    <property type="entry name" value="Glyco_hydro_28"/>
    <property type="match status" value="3"/>
</dbReference>
<keyword evidence="14" id="KW-0249">Electron transport</keyword>
<evidence type="ECO:0000256" key="16">
    <source>
        <dbReference type="ARBA" id="ARBA00023128"/>
    </source>
</evidence>
<dbReference type="FunFam" id="1.20.1260.60:FF:000002">
    <property type="entry name" value="Vacuolar protein sorting-associated protein IST1"/>
    <property type="match status" value="1"/>
</dbReference>
<evidence type="ECO:0000256" key="3">
    <source>
        <dbReference type="ARBA" id="ARBA00005536"/>
    </source>
</evidence>
<keyword evidence="16" id="KW-0496">Mitochondrion</keyword>
<evidence type="ECO:0000256" key="2">
    <source>
        <dbReference type="ARBA" id="ARBA00004173"/>
    </source>
</evidence>
<evidence type="ECO:0000256" key="17">
    <source>
        <dbReference type="ARBA" id="ARBA00023157"/>
    </source>
</evidence>
<evidence type="ECO:0000256" key="22">
    <source>
        <dbReference type="RuleBase" id="RU361169"/>
    </source>
</evidence>
<dbReference type="InterPro" id="IPR036188">
    <property type="entry name" value="FAD/NAD-bd_sf"/>
</dbReference>
<dbReference type="SUPFAM" id="SSF51971">
    <property type="entry name" value="Nucleotide-binding domain"/>
    <property type="match status" value="1"/>
</dbReference>
<evidence type="ECO:0000256" key="10">
    <source>
        <dbReference type="ARBA" id="ARBA00022801"/>
    </source>
</evidence>
<feature type="compositionally biased region" description="Basic and acidic residues" evidence="23">
    <location>
        <begin position="625"/>
        <end position="634"/>
    </location>
</feature>
<feature type="compositionally biased region" description="Basic and acidic residues" evidence="23">
    <location>
        <begin position="427"/>
        <end position="440"/>
    </location>
</feature>
<feature type="compositionally biased region" description="Basic and acidic residues" evidence="23">
    <location>
        <begin position="564"/>
        <end position="576"/>
    </location>
</feature>
<feature type="compositionally biased region" description="Basic and acidic residues" evidence="23">
    <location>
        <begin position="535"/>
        <end position="557"/>
    </location>
</feature>
<evidence type="ECO:0000256" key="4">
    <source>
        <dbReference type="ARBA" id="ARBA00008312"/>
    </source>
</evidence>
<dbReference type="InterPro" id="IPR005061">
    <property type="entry name" value="Ist1"/>
</dbReference>
<evidence type="ECO:0000256" key="8">
    <source>
        <dbReference type="ARBA" id="ARBA00022448"/>
    </source>
</evidence>
<evidence type="ECO:0000256" key="11">
    <source>
        <dbReference type="ARBA" id="ARBA00022827"/>
    </source>
</evidence>
<dbReference type="GO" id="GO:0015031">
    <property type="term" value="P:protein transport"/>
    <property type="evidence" value="ECO:0007669"/>
    <property type="project" value="InterPro"/>
</dbReference>